<comment type="caution">
    <text evidence="2">The sequence shown here is derived from an EMBL/GenBank/DDBJ whole genome shotgun (WGS) entry which is preliminary data.</text>
</comment>
<feature type="compositionally biased region" description="Low complexity" evidence="1">
    <location>
        <begin position="14"/>
        <end position="30"/>
    </location>
</feature>
<feature type="compositionally biased region" description="Low complexity" evidence="1">
    <location>
        <begin position="278"/>
        <end position="301"/>
    </location>
</feature>
<feature type="compositionally biased region" description="Polar residues" evidence="1">
    <location>
        <begin position="75"/>
        <end position="124"/>
    </location>
</feature>
<feature type="region of interest" description="Disordered" evidence="1">
    <location>
        <begin position="1"/>
        <end position="39"/>
    </location>
</feature>
<accession>A0A286U8T7</accession>
<feature type="compositionally biased region" description="Low complexity" evidence="1">
    <location>
        <begin position="125"/>
        <end position="144"/>
    </location>
</feature>
<evidence type="ECO:0000313" key="3">
    <source>
        <dbReference type="Proteomes" id="UP000217199"/>
    </source>
</evidence>
<proteinExistence type="predicted"/>
<feature type="compositionally biased region" description="Polar residues" evidence="1">
    <location>
        <begin position="232"/>
        <end position="244"/>
    </location>
</feature>
<feature type="region of interest" description="Disordered" evidence="1">
    <location>
        <begin position="75"/>
        <end position="167"/>
    </location>
</feature>
<reference evidence="2 3" key="1">
    <citation type="journal article" date="2017" name="Mol. Ecol.">
        <title>Comparative and population genomic landscape of Phellinus noxius: A hypervariable fungus causing root rot in trees.</title>
        <authorList>
            <person name="Chung C.L."/>
            <person name="Lee T.J."/>
            <person name="Akiba M."/>
            <person name="Lee H.H."/>
            <person name="Kuo T.H."/>
            <person name="Liu D."/>
            <person name="Ke H.M."/>
            <person name="Yokoi T."/>
            <person name="Roa M.B."/>
            <person name="Lu M.J."/>
            <person name="Chang Y.Y."/>
            <person name="Ann P.J."/>
            <person name="Tsai J.N."/>
            <person name="Chen C.Y."/>
            <person name="Tzean S.S."/>
            <person name="Ota Y."/>
            <person name="Hattori T."/>
            <person name="Sahashi N."/>
            <person name="Liou R.F."/>
            <person name="Kikuchi T."/>
            <person name="Tsai I.J."/>
        </authorList>
    </citation>
    <scope>NUCLEOTIDE SEQUENCE [LARGE SCALE GENOMIC DNA]</scope>
    <source>
        <strain evidence="2 3">FFPRI411160</strain>
    </source>
</reference>
<dbReference type="AlphaFoldDB" id="A0A286U8T7"/>
<feature type="region of interest" description="Disordered" evidence="1">
    <location>
        <begin position="232"/>
        <end position="306"/>
    </location>
</feature>
<organism evidence="2 3">
    <name type="scientific">Pyrrhoderma noxium</name>
    <dbReference type="NCBI Taxonomy" id="2282107"/>
    <lineage>
        <taxon>Eukaryota</taxon>
        <taxon>Fungi</taxon>
        <taxon>Dikarya</taxon>
        <taxon>Basidiomycota</taxon>
        <taxon>Agaricomycotina</taxon>
        <taxon>Agaricomycetes</taxon>
        <taxon>Hymenochaetales</taxon>
        <taxon>Hymenochaetaceae</taxon>
        <taxon>Pyrrhoderma</taxon>
    </lineage>
</organism>
<evidence type="ECO:0000313" key="2">
    <source>
        <dbReference type="EMBL" id="PAV15998.1"/>
    </source>
</evidence>
<evidence type="ECO:0000256" key="1">
    <source>
        <dbReference type="SAM" id="MobiDB-lite"/>
    </source>
</evidence>
<dbReference type="EMBL" id="NBII01000009">
    <property type="protein sequence ID" value="PAV15998.1"/>
    <property type="molecule type" value="Genomic_DNA"/>
</dbReference>
<feature type="compositionally biased region" description="Polar residues" evidence="1">
    <location>
        <begin position="145"/>
        <end position="167"/>
    </location>
</feature>
<protein>
    <submittedName>
        <fullName evidence="2">Uncharacterized protein</fullName>
    </submittedName>
</protein>
<dbReference type="Proteomes" id="UP000217199">
    <property type="component" value="Unassembled WGS sequence"/>
</dbReference>
<keyword evidence="3" id="KW-1185">Reference proteome</keyword>
<sequence>MPQTRRSVPPRGSTSQTHATQNTTTDNTSDVPSSILPHLAPGMLQNVPYLRHMQHLFQVPNPPTATSLSTIQQPSITPFSENSTASIQSSTPHDVNHSNTQPFASSTPLVQTTSSTPLVQTETNLSQLRSSQQHHQSQQDQQHLAENQTQENENSTMSNPENTISQMPNNERLPIAETANLTEGHLAETTTPLRVTLSLNETEDNMPSLEQPSETLLNPTSSNLRNLVQAMQTATDSSTSNLAQNKKGKETRMRLLTSSSHNSPPRRKQKKKQRRRSPTTSSSNSDSQSESSSDSKSTSSNIDKEEGIQLDGELHELAYGDSYIPPIIIEQLKKVKHVKLFLFTDEGILRAKLMRLTTEELNQIKMKTVNNEPVLAYQPLDPLLRNCDDDNKLSIDQLRQAFPRFIRAIKLAGWGSQMVKEYKKFQNSILHHSDALARPINGRFTLSQVVHEMRQEWHAHYNQTKKGAKLSLNERHIDSIRSNLREKASDKLLSDQEMLMASIRTRAEVCFQLTISSTSFIFSFNIF</sequence>
<dbReference type="InParanoid" id="A0A286U8T7"/>
<feature type="compositionally biased region" description="Basic residues" evidence="1">
    <location>
        <begin position="264"/>
        <end position="277"/>
    </location>
</feature>
<gene>
    <name evidence="2" type="ORF">PNOK_0885600</name>
</gene>
<name>A0A286U8T7_9AGAM</name>